<dbReference type="PROSITE" id="PS51417">
    <property type="entry name" value="ARF"/>
    <property type="match status" value="1"/>
</dbReference>
<feature type="binding site" evidence="16">
    <location>
        <position position="1150"/>
    </location>
    <ligand>
        <name>GTP</name>
        <dbReference type="ChEBI" id="CHEBI:37565"/>
    </ligand>
</feature>
<keyword evidence="22" id="KW-1185">Reference proteome</keyword>
<keyword evidence="14" id="KW-0539">Nucleus</keyword>
<sequence length="1213" mass="132836">MQKTIQGKDEAAALAILKQQPAEDVAPLPFQPDIALLYAVVTEPTLAKQYLRYLTAVAATDNYKNCMGWLQKLIDLKFVKLLVACRSQLLWLVRELVHLNAPGVDKVIVCLMRYLTGGDPSRTTVWLASSIIRILIEHEAWLLSCSSLIPFVFHTFARISLDHTAAQHASLLKQEVELCTTLWNRRQADVAQLGREIVRVLSDAKDIPGMNALWKQLRNVRDTAEPEKDVTVFSVAQLMAIPTPPRYLAYRLNPKMEDWIRDTLSEVVFLPVFEQPWIGCSRAGPRALYLRRIPPFQSGSKLQSHTTISHSGLVVPPLVSNCAYVYHFAICYCQCPSANNFPRFCVDSHGSKTPSVLARVQLAMFFDYLYFKPSDNIMTVEPAILLMVKSLKSHPMVTLAMIQFLVFAVEKFAASAVNRKLMQKGVSTAFAMILKLGVVPSILPLQSFPMLQSSASELQSELHRIFPEHFPSAESANKAQASHPSPISSAGGSPARSPGPSSSPARQSPVRQSPVRQSPVRQSPVRSSPIGAGSPVTSPLRSQSPTHSDASMGGGAAPTDTNSLGALSFLPDNQQPIDAATEMAATNDNLAAAAPPAILSQKKPAVDVPESVMALGGDDIKHFLEAMPEPCSRPTESFLECLNDILISWIRQDNAVEIAAPLGSFLHASLERIIVSSRIALSDSPKATSAGVFDSMLDQVLSESPELFVPFLKAMYARDVTISYRLLAFCCSRSDTKSPEVALGPYAALVEAIGSSLAQNILKDLNLSQQIDDARAQACALLGKPSPSSASKDEMEAVSATALFVCPYLFANMDHPFLAKLMGRSEALVQLLLALVTPAMLNALCTRVVMREFAVFKNRLANIVLSSLQWTSWEQYGMWDLVVAELQSARSAAAEKNMMAAARKVLACVNPKESPETMTGLLKCLIHFSPDTSVLQSVFKLPDTYDDFPFAVLACWVDKFPDVVTSHVRSSLESAGDADLSKDKSLAEFIRKVDHLQDLRRRSNGSDATVIAVLKNQSVVSALKKLLHRADSSSDFHALRAVLFDEEPPHKKPRLAGDNMGIAMSKVFAALFGSKEVRILILGLDNAGKTTILCTCAGGGGETACWFGSDGVNADRLQADEIEQTVPTIGFNMETLQYKNIKFQVWDLGGQTSIRPYWRCYYPNTDAIIYVVDSADIDRLNIAKQELHAMLEVRPLGEMDGSGLQLLTMFLTR</sequence>
<keyword evidence="6" id="KW-0813">Transport</keyword>
<feature type="binding site" evidence="17">
    <location>
        <position position="1090"/>
    </location>
    <ligand>
        <name>Mg(2+)</name>
        <dbReference type="ChEBI" id="CHEBI:18420"/>
    </ligand>
</feature>
<evidence type="ECO:0000256" key="15">
    <source>
        <dbReference type="ARBA" id="ARBA00023288"/>
    </source>
</evidence>
<evidence type="ECO:0000256" key="11">
    <source>
        <dbReference type="ARBA" id="ARBA00022927"/>
    </source>
</evidence>
<dbReference type="GO" id="GO:0015031">
    <property type="term" value="P:protein transport"/>
    <property type="evidence" value="ECO:0007669"/>
    <property type="project" value="UniProtKB-KW"/>
</dbReference>
<dbReference type="InterPro" id="IPR006689">
    <property type="entry name" value="Small_GTPase_ARF/SAR"/>
</dbReference>
<evidence type="ECO:0000256" key="17">
    <source>
        <dbReference type="PIRSR" id="PIRSR606689-2"/>
    </source>
</evidence>
<evidence type="ECO:0000256" key="18">
    <source>
        <dbReference type="SAM" id="MobiDB-lite"/>
    </source>
</evidence>
<feature type="binding site" evidence="17">
    <location>
        <position position="1128"/>
    </location>
    <ligand>
        <name>Mg(2+)</name>
        <dbReference type="ChEBI" id="CHEBI:18420"/>
    </ligand>
</feature>
<feature type="compositionally biased region" description="Low complexity" evidence="18">
    <location>
        <begin position="481"/>
        <end position="529"/>
    </location>
</feature>
<keyword evidence="11" id="KW-0653">Protein transport</keyword>
<evidence type="ECO:0000313" key="21">
    <source>
        <dbReference type="EMBL" id="GMF13999.1"/>
    </source>
</evidence>
<evidence type="ECO:0000256" key="1">
    <source>
        <dbReference type="ARBA" id="ARBA00004123"/>
    </source>
</evidence>
<feature type="compositionally biased region" description="Polar residues" evidence="18">
    <location>
        <begin position="535"/>
        <end position="549"/>
    </location>
</feature>
<evidence type="ECO:0000259" key="20">
    <source>
        <dbReference type="Pfam" id="PF24566"/>
    </source>
</evidence>
<dbReference type="Pfam" id="PF24566">
    <property type="entry name" value="HEAT_Ints3_C"/>
    <property type="match status" value="1"/>
</dbReference>
<evidence type="ECO:0000256" key="9">
    <source>
        <dbReference type="ARBA" id="ARBA00022741"/>
    </source>
</evidence>
<dbReference type="OrthoDB" id="2021145at2759"/>
<feature type="region of interest" description="Disordered" evidence="18">
    <location>
        <begin position="473"/>
        <end position="571"/>
    </location>
</feature>
<dbReference type="Proteomes" id="UP001165083">
    <property type="component" value="Unassembled WGS sequence"/>
</dbReference>
<dbReference type="GO" id="GO:0005634">
    <property type="term" value="C:nucleus"/>
    <property type="evidence" value="ECO:0007669"/>
    <property type="project" value="UniProtKB-SubCell"/>
</dbReference>
<evidence type="ECO:0000256" key="10">
    <source>
        <dbReference type="ARBA" id="ARBA00022892"/>
    </source>
</evidence>
<evidence type="ECO:0000256" key="8">
    <source>
        <dbReference type="ARBA" id="ARBA00022707"/>
    </source>
</evidence>
<keyword evidence="17" id="KW-0460">Magnesium</keyword>
<evidence type="ECO:0000256" key="13">
    <source>
        <dbReference type="ARBA" id="ARBA00023134"/>
    </source>
</evidence>
<comment type="subcellular location">
    <subcellularLocation>
        <location evidence="2">Cytoplasm</location>
    </subcellularLocation>
    <subcellularLocation>
        <location evidence="3">Golgi apparatus</location>
    </subcellularLocation>
    <subcellularLocation>
        <location evidence="1">Nucleus</location>
    </subcellularLocation>
</comment>
<dbReference type="InterPro" id="IPR027417">
    <property type="entry name" value="P-loop_NTPase"/>
</dbReference>
<evidence type="ECO:0000313" key="22">
    <source>
        <dbReference type="Proteomes" id="UP001165083"/>
    </source>
</evidence>
<dbReference type="PANTHER" id="PTHR13587:SF7">
    <property type="entry name" value="INTEGRATOR COMPLEX SUBUNIT 3"/>
    <property type="match status" value="1"/>
</dbReference>
<evidence type="ECO:0000256" key="6">
    <source>
        <dbReference type="ARBA" id="ARBA00022448"/>
    </source>
</evidence>
<dbReference type="Pfam" id="PF00025">
    <property type="entry name" value="Arf"/>
    <property type="match status" value="2"/>
</dbReference>
<keyword evidence="15" id="KW-0449">Lipoprotein</keyword>
<accession>A0A9W6WQW4</accession>
<evidence type="ECO:0000256" key="5">
    <source>
        <dbReference type="ARBA" id="ARBA00010290"/>
    </source>
</evidence>
<proteinExistence type="inferred from homology"/>
<protein>
    <submittedName>
        <fullName evidence="21">Unnamed protein product</fullName>
    </submittedName>
</protein>
<feature type="domain" description="Integrator complex subunit 3 N-terminal" evidence="19">
    <location>
        <begin position="34"/>
        <end position="267"/>
    </location>
</feature>
<comment type="similarity">
    <text evidence="4">Belongs to the Integrator subunit 3 family.</text>
</comment>
<dbReference type="SMART" id="SM00177">
    <property type="entry name" value="ARF"/>
    <property type="match status" value="1"/>
</dbReference>
<dbReference type="InterPro" id="IPR019333">
    <property type="entry name" value="INTS3_N"/>
</dbReference>
<feature type="binding site" evidence="16">
    <location>
        <begin position="1083"/>
        <end position="1090"/>
    </location>
    <ligand>
        <name>GTP</name>
        <dbReference type="ChEBI" id="CHEBI:37565"/>
    </ligand>
</feature>
<reference evidence="21" key="1">
    <citation type="submission" date="2023-04" db="EMBL/GenBank/DDBJ databases">
        <title>Phytophthora lilii NBRC 32176.</title>
        <authorList>
            <person name="Ichikawa N."/>
            <person name="Sato H."/>
            <person name="Tonouchi N."/>
        </authorList>
    </citation>
    <scope>NUCLEOTIDE SEQUENCE</scope>
    <source>
        <strain evidence="21">NBRC 32176</strain>
    </source>
</reference>
<keyword evidence="7" id="KW-0963">Cytoplasm</keyword>
<feature type="compositionally biased region" description="Polar residues" evidence="18">
    <location>
        <begin position="559"/>
        <end position="571"/>
    </location>
</feature>
<evidence type="ECO:0000259" key="19">
    <source>
        <dbReference type="Pfam" id="PF10189"/>
    </source>
</evidence>
<feature type="domain" description="Integrator complex subunit 3 N-terminal" evidence="19">
    <location>
        <begin position="352"/>
        <end position="457"/>
    </location>
</feature>
<dbReference type="GO" id="GO:0005525">
    <property type="term" value="F:GTP binding"/>
    <property type="evidence" value="ECO:0007669"/>
    <property type="project" value="UniProtKB-KW"/>
</dbReference>
<dbReference type="Pfam" id="PF10189">
    <property type="entry name" value="Ints3_N"/>
    <property type="match status" value="2"/>
</dbReference>
<evidence type="ECO:0000256" key="14">
    <source>
        <dbReference type="ARBA" id="ARBA00023242"/>
    </source>
</evidence>
<dbReference type="InterPro" id="IPR045334">
    <property type="entry name" value="INTS3"/>
</dbReference>
<feature type="domain" description="Ints3-like C-terminal" evidence="20">
    <location>
        <begin position="805"/>
        <end position="1032"/>
    </location>
</feature>
<dbReference type="SUPFAM" id="SSF52540">
    <property type="entry name" value="P-loop containing nucleoside triphosphate hydrolases"/>
    <property type="match status" value="1"/>
</dbReference>
<keyword evidence="9 16" id="KW-0547">Nucleotide-binding</keyword>
<dbReference type="InterPro" id="IPR056518">
    <property type="entry name" value="HEAT_Ints3_C"/>
</dbReference>
<organism evidence="21 22">
    <name type="scientific">Phytophthora lilii</name>
    <dbReference type="NCBI Taxonomy" id="2077276"/>
    <lineage>
        <taxon>Eukaryota</taxon>
        <taxon>Sar</taxon>
        <taxon>Stramenopiles</taxon>
        <taxon>Oomycota</taxon>
        <taxon>Peronosporomycetes</taxon>
        <taxon>Peronosporales</taxon>
        <taxon>Peronosporaceae</taxon>
        <taxon>Phytophthora</taxon>
    </lineage>
</organism>
<keyword evidence="8" id="KW-0519">Myristate</keyword>
<keyword evidence="17" id="KW-0479">Metal-binding</keyword>
<evidence type="ECO:0000256" key="2">
    <source>
        <dbReference type="ARBA" id="ARBA00004496"/>
    </source>
</evidence>
<keyword evidence="10" id="KW-0931">ER-Golgi transport</keyword>
<dbReference type="Gene3D" id="3.40.50.300">
    <property type="entry name" value="P-loop containing nucleotide triphosphate hydrolases"/>
    <property type="match status" value="1"/>
</dbReference>
<keyword evidence="13 16" id="KW-0342">GTP-binding</keyword>
<dbReference type="FunFam" id="3.40.50.300:FF:003500">
    <property type="entry name" value="ADP-ribosylation factor 1"/>
    <property type="match status" value="1"/>
</dbReference>
<dbReference type="GO" id="GO:0016192">
    <property type="term" value="P:vesicle-mediated transport"/>
    <property type="evidence" value="ECO:0007669"/>
    <property type="project" value="UniProtKB-KW"/>
</dbReference>
<comment type="caution">
    <text evidence="21">The sequence shown here is derived from an EMBL/GenBank/DDBJ whole genome shotgun (WGS) entry which is preliminary data.</text>
</comment>
<keyword evidence="12" id="KW-0333">Golgi apparatus</keyword>
<dbReference type="GO" id="GO:0003924">
    <property type="term" value="F:GTPase activity"/>
    <property type="evidence" value="ECO:0007669"/>
    <property type="project" value="InterPro"/>
</dbReference>
<dbReference type="GO" id="GO:0005794">
    <property type="term" value="C:Golgi apparatus"/>
    <property type="evidence" value="ECO:0007669"/>
    <property type="project" value="UniProtKB-SubCell"/>
</dbReference>
<evidence type="ECO:0000256" key="3">
    <source>
        <dbReference type="ARBA" id="ARBA00004555"/>
    </source>
</evidence>
<dbReference type="EMBL" id="BSXW01000179">
    <property type="protein sequence ID" value="GMF13999.1"/>
    <property type="molecule type" value="Genomic_DNA"/>
</dbReference>
<evidence type="ECO:0000256" key="4">
    <source>
        <dbReference type="ARBA" id="ARBA00006130"/>
    </source>
</evidence>
<evidence type="ECO:0000256" key="12">
    <source>
        <dbReference type="ARBA" id="ARBA00023034"/>
    </source>
</evidence>
<comment type="similarity">
    <text evidence="5">Belongs to the small GTPase superfamily. Arf family.</text>
</comment>
<dbReference type="AlphaFoldDB" id="A0A9W6WQW4"/>
<dbReference type="PANTHER" id="PTHR13587">
    <property type="entry name" value="INTEGRATOR COMPLEX SUBUNIT 3"/>
    <property type="match status" value="1"/>
</dbReference>
<gene>
    <name evidence="21" type="ORF">Plil01_000441500</name>
</gene>
<evidence type="ECO:0000256" key="7">
    <source>
        <dbReference type="ARBA" id="ARBA00022490"/>
    </source>
</evidence>
<evidence type="ECO:0000256" key="16">
    <source>
        <dbReference type="PIRSR" id="PIRSR606689-1"/>
    </source>
</evidence>
<name>A0A9W6WQW4_9STRA</name>
<dbReference type="GO" id="GO:0046872">
    <property type="term" value="F:metal ion binding"/>
    <property type="evidence" value="ECO:0007669"/>
    <property type="project" value="UniProtKB-KW"/>
</dbReference>